<dbReference type="PROSITE" id="PS50405">
    <property type="entry name" value="GST_CTER"/>
    <property type="match status" value="1"/>
</dbReference>
<dbReference type="AlphaFoldDB" id="A0A845A001"/>
<evidence type="ECO:0000313" key="4">
    <source>
        <dbReference type="Proteomes" id="UP000460626"/>
    </source>
</evidence>
<dbReference type="InterPro" id="IPR004045">
    <property type="entry name" value="Glutathione_S-Trfase_N"/>
</dbReference>
<dbReference type="PROSITE" id="PS50404">
    <property type="entry name" value="GST_NTER"/>
    <property type="match status" value="1"/>
</dbReference>
<dbReference type="Proteomes" id="UP000460626">
    <property type="component" value="Unassembled WGS sequence"/>
</dbReference>
<dbReference type="InterPro" id="IPR036282">
    <property type="entry name" value="Glutathione-S-Trfase_C_sf"/>
</dbReference>
<name>A0A845A001_9SPHN</name>
<protein>
    <submittedName>
        <fullName evidence="3">Glutathione S-transferase family protein</fullName>
    </submittedName>
</protein>
<keyword evidence="4" id="KW-1185">Reference proteome</keyword>
<dbReference type="InterPro" id="IPR010987">
    <property type="entry name" value="Glutathione-S-Trfase_C-like"/>
</dbReference>
<reference evidence="3 4" key="1">
    <citation type="submission" date="2019-12" db="EMBL/GenBank/DDBJ databases">
        <title>Genomic-based taxomic classification of the family Erythrobacteraceae.</title>
        <authorList>
            <person name="Xu L."/>
        </authorList>
    </citation>
    <scope>NUCLEOTIDE SEQUENCE [LARGE SCALE GENOMIC DNA]</scope>
    <source>
        <strain evidence="3 4">RC4-10-4</strain>
    </source>
</reference>
<comment type="caution">
    <text evidence="3">The sequence shown here is derived from an EMBL/GenBank/DDBJ whole genome shotgun (WGS) entry which is preliminary data.</text>
</comment>
<dbReference type="PANTHER" id="PTHR44051">
    <property type="entry name" value="GLUTATHIONE S-TRANSFERASE-RELATED"/>
    <property type="match status" value="1"/>
</dbReference>
<gene>
    <name evidence="3" type="ORF">GRI62_09545</name>
</gene>
<evidence type="ECO:0000259" key="2">
    <source>
        <dbReference type="PROSITE" id="PS50405"/>
    </source>
</evidence>
<dbReference type="SUPFAM" id="SSF52833">
    <property type="entry name" value="Thioredoxin-like"/>
    <property type="match status" value="1"/>
</dbReference>
<dbReference type="SFLD" id="SFLDS00019">
    <property type="entry name" value="Glutathione_Transferase_(cytos"/>
    <property type="match status" value="1"/>
</dbReference>
<sequence>MTSMVLHFAPQTCARVTLVALEETGAPFATRLVRFMAGDHRSPAFLACNPAGKVPVLEIGGQSLTQNSAILPYLARTFPAARLLPFTGDALADAQVQARLAWFAADLHPLVTRIRMPQFFCDLDGAPARVRELAMQAMAFQLRSVEQDLGQQPWLAGEEWSILDAYLSWVWFRIAGAGFDTAAYPNLGAHHERADARPAALRALAREAEAQAELERAGQTVPLN</sequence>
<dbReference type="CDD" id="cd03057">
    <property type="entry name" value="GST_N_Beta"/>
    <property type="match status" value="1"/>
</dbReference>
<dbReference type="SFLD" id="SFLDG01150">
    <property type="entry name" value="Main.1:_Beta-like"/>
    <property type="match status" value="1"/>
</dbReference>
<dbReference type="Gene3D" id="3.40.30.10">
    <property type="entry name" value="Glutaredoxin"/>
    <property type="match status" value="1"/>
</dbReference>
<proteinExistence type="predicted"/>
<keyword evidence="3" id="KW-0808">Transferase</keyword>
<evidence type="ECO:0000259" key="1">
    <source>
        <dbReference type="PROSITE" id="PS50404"/>
    </source>
</evidence>
<feature type="domain" description="GST N-terminal" evidence="1">
    <location>
        <begin position="1"/>
        <end position="82"/>
    </location>
</feature>
<dbReference type="SUPFAM" id="SSF47616">
    <property type="entry name" value="GST C-terminal domain-like"/>
    <property type="match status" value="1"/>
</dbReference>
<evidence type="ECO:0000313" key="3">
    <source>
        <dbReference type="EMBL" id="MXO93851.1"/>
    </source>
</evidence>
<dbReference type="EMBL" id="WTYH01000001">
    <property type="protein sequence ID" value="MXO93851.1"/>
    <property type="molecule type" value="Genomic_DNA"/>
</dbReference>
<dbReference type="PANTHER" id="PTHR44051:SF8">
    <property type="entry name" value="GLUTATHIONE S-TRANSFERASE GSTA"/>
    <property type="match status" value="1"/>
</dbReference>
<dbReference type="Gene3D" id="1.20.1050.10">
    <property type="match status" value="1"/>
</dbReference>
<dbReference type="GO" id="GO:0016740">
    <property type="term" value="F:transferase activity"/>
    <property type="evidence" value="ECO:0007669"/>
    <property type="project" value="UniProtKB-KW"/>
</dbReference>
<accession>A0A845A001</accession>
<feature type="domain" description="GST C-terminal" evidence="2">
    <location>
        <begin position="89"/>
        <end position="214"/>
    </location>
</feature>
<dbReference type="Pfam" id="PF02798">
    <property type="entry name" value="GST_N"/>
    <property type="match status" value="1"/>
</dbReference>
<dbReference type="InterPro" id="IPR040079">
    <property type="entry name" value="Glutathione_S-Trfase"/>
</dbReference>
<organism evidence="3 4">
    <name type="scientific">Aurantiacibacter arachoides</name>
    <dbReference type="NCBI Taxonomy" id="1850444"/>
    <lineage>
        <taxon>Bacteria</taxon>
        <taxon>Pseudomonadati</taxon>
        <taxon>Pseudomonadota</taxon>
        <taxon>Alphaproteobacteria</taxon>
        <taxon>Sphingomonadales</taxon>
        <taxon>Erythrobacteraceae</taxon>
        <taxon>Aurantiacibacter</taxon>
    </lineage>
</organism>
<dbReference type="OrthoDB" id="7583243at2"/>
<dbReference type="InterPro" id="IPR036249">
    <property type="entry name" value="Thioredoxin-like_sf"/>
</dbReference>
<dbReference type="SFLD" id="SFLDG00358">
    <property type="entry name" value="Main_(cytGST)"/>
    <property type="match status" value="1"/>
</dbReference>